<dbReference type="OrthoDB" id="333971at2"/>
<feature type="chain" id="PRO_5029615357" evidence="1">
    <location>
        <begin position="33"/>
        <end position="1200"/>
    </location>
</feature>
<comment type="caution">
    <text evidence="2">The sequence shown here is derived from an EMBL/GenBank/DDBJ whole genome shotgun (WGS) entry which is preliminary data.</text>
</comment>
<evidence type="ECO:0000313" key="2">
    <source>
        <dbReference type="EMBL" id="MUP43698.1"/>
    </source>
</evidence>
<keyword evidence="1" id="KW-0732">Signal</keyword>
<dbReference type="InterPro" id="IPR029052">
    <property type="entry name" value="Metallo-depent_PP-like"/>
</dbReference>
<sequence>MIGKKELLPYKNSFYRLSLSLVFFLSASTLFAQQKEVIRSVYVTSNTALRTDAENEQILSRIVEDSKKGDSASLIITGNIVPKEGFPDKDNGRDRVEEHLKKNLLAQIEGFKGNVVFTPGYNEWQADAPDNIDDLESFLQDNSNAEFIPDDGCPIESVSISEDIQLILVDSQWYIEDWDDHPYINNKCEIKTRLQFREEFNDELEDSQKKTVLIAVYHPVMSQNKLGFFQKMIGYDSQTRRNPKLKELMGTMETLARQYNDVIFLSGRDKNLQYILDDGVDQVITGVTSEPEKARPEEDNGDFAAYDLGYAKININENGSSNLEFYKVTPEGTERIFQTQISRERPTLEEVEWPENRIGKTKMASVYTEEETDKDGLYRTIWGEHYRPLYSRKFEFPVLYLDTLPGNLKVLGAGGGHQSRSLGFIDEDDHEYTLRALKKSALQFLQTTVVTTHYVEDYLENTVAERYVQDFYTTAFPYGTFPASRFMDALNIYHPDSHLYYVPKQEALGIYNREYGDELYMFEMHVGGENKDLETFGKPDDILNTTDLYKEIRESKDNYVDEDMFIRARLLDMLLGDWDRHAGQYEWSEFEDENGNKKYLPIAKDRDQVFPKMDGFALSLLRIGFPAFRAMENYSPMVKRPKWFNIAGYPLDKAFIREAGWEDWQEQVNYIQNNITDEVIQEAFAVLPEGIANDPYVAEIKETMKARRGNLEKIARKYYKHLTEFDIFTGTEDDDMFLITRKPDGITTVKLKNEDGEIKAEKTYDSDMTREVWIYGLDGDDEFKIVGKGSNLVPLKVIGGEENDIYDFQNTRRAKLFDYESKENTIKTPGAHKMLVDSYEINNYDPNKKKIRQFTIFPSADFNSDQGFSLGASGTFITKGLVRNPFTAKHKLTTNYYFATQGFDIEYYGEFAHVFHEWNLGLNAYYSSPNFVINYFGTGNDTEYDQDDVSNDYNRVRTQSWKFSPSLIYRKNELVHFDIKPMIESIEIEYDENRFISEIFNPENDVFDNQVYAGVELNYNYWNKDRPAFPSRGVELDLTAGYKSNIDGNDNRFGYVRPMLALNYPLHESGFAALATKIGGEAIIGDNYEFYHAAKLGGGNINSLRGYRNERFNGKYAFYQNIDIRSGITQFRTNFIPIRLGASLGFDYGRVWVDDDNSNKWHTDYGGSIFINAFKAFTGNIGYYVGDEGGRINFTFNFDF</sequence>
<name>A0A7K1LSF4_9FLAO</name>
<proteinExistence type="predicted"/>
<dbReference type="SUPFAM" id="SSF56300">
    <property type="entry name" value="Metallo-dependent phosphatases"/>
    <property type="match status" value="1"/>
</dbReference>
<organism evidence="2 3">
    <name type="scientific">Christiangramia aestuarii</name>
    <dbReference type="NCBI Taxonomy" id="1028746"/>
    <lineage>
        <taxon>Bacteria</taxon>
        <taxon>Pseudomonadati</taxon>
        <taxon>Bacteroidota</taxon>
        <taxon>Flavobacteriia</taxon>
        <taxon>Flavobacteriales</taxon>
        <taxon>Flavobacteriaceae</taxon>
        <taxon>Christiangramia</taxon>
    </lineage>
</organism>
<dbReference type="Proteomes" id="UP000460416">
    <property type="component" value="Unassembled WGS sequence"/>
</dbReference>
<dbReference type="Gene3D" id="2.40.160.50">
    <property type="entry name" value="membrane protein fhac: a member of the omp85/tpsb transporter family"/>
    <property type="match status" value="1"/>
</dbReference>
<keyword evidence="3" id="KW-1185">Reference proteome</keyword>
<accession>A0A7K1LSF4</accession>
<evidence type="ECO:0000313" key="3">
    <source>
        <dbReference type="Proteomes" id="UP000460416"/>
    </source>
</evidence>
<feature type="signal peptide" evidence="1">
    <location>
        <begin position="1"/>
        <end position="32"/>
    </location>
</feature>
<dbReference type="AlphaFoldDB" id="A0A7K1LSF4"/>
<evidence type="ECO:0000256" key="1">
    <source>
        <dbReference type="SAM" id="SignalP"/>
    </source>
</evidence>
<gene>
    <name evidence="2" type="ORF">FLP08_14035</name>
</gene>
<dbReference type="EMBL" id="VJVW01000006">
    <property type="protein sequence ID" value="MUP43698.1"/>
    <property type="molecule type" value="Genomic_DNA"/>
</dbReference>
<dbReference type="Gene3D" id="3.60.21.10">
    <property type="match status" value="1"/>
</dbReference>
<dbReference type="RefSeq" id="WP_156277644.1">
    <property type="nucleotide sequence ID" value="NZ_BAABGI010000001.1"/>
</dbReference>
<protein>
    <submittedName>
        <fullName evidence="2">Metallophosphatase</fullName>
    </submittedName>
</protein>
<reference evidence="2 3" key="1">
    <citation type="submission" date="2019-07" db="EMBL/GenBank/DDBJ databases">
        <title>Gramella aestuarii sp. nov., isolated from a tidal flat, and emended description of Gramella echinicola.</title>
        <authorList>
            <person name="Liu L."/>
        </authorList>
    </citation>
    <scope>NUCLEOTIDE SEQUENCE [LARGE SCALE GENOMIC DNA]</scope>
    <source>
        <strain evidence="2 3">BS12</strain>
    </source>
</reference>